<accession>A0A9P6PTJ7</accession>
<dbReference type="Proteomes" id="UP000807716">
    <property type="component" value="Unassembled WGS sequence"/>
</dbReference>
<dbReference type="AlphaFoldDB" id="A0A9P6PTJ7"/>
<dbReference type="InterPro" id="IPR011009">
    <property type="entry name" value="Kinase-like_dom_sf"/>
</dbReference>
<dbReference type="GO" id="GO:0004672">
    <property type="term" value="F:protein kinase activity"/>
    <property type="evidence" value="ECO:0007669"/>
    <property type="project" value="InterPro"/>
</dbReference>
<dbReference type="SUPFAM" id="SSF56112">
    <property type="entry name" value="Protein kinase-like (PK-like)"/>
    <property type="match status" value="1"/>
</dbReference>
<feature type="region of interest" description="Disordered" evidence="2">
    <location>
        <begin position="435"/>
        <end position="472"/>
    </location>
</feature>
<feature type="domain" description="Protein kinase" evidence="3">
    <location>
        <begin position="163"/>
        <end position="425"/>
    </location>
</feature>
<dbReference type="InterPro" id="IPR006597">
    <property type="entry name" value="Sel1-like"/>
</dbReference>
<evidence type="ECO:0000259" key="3">
    <source>
        <dbReference type="PROSITE" id="PS50011"/>
    </source>
</evidence>
<dbReference type="InterPro" id="IPR001245">
    <property type="entry name" value="Ser-Thr/Tyr_kinase_cat_dom"/>
</dbReference>
<dbReference type="InterPro" id="IPR050767">
    <property type="entry name" value="Sel1_AlgK"/>
</dbReference>
<comment type="caution">
    <text evidence="4">The sequence shown here is derived from an EMBL/GenBank/DDBJ whole genome shotgun (WGS) entry which is preliminary data.</text>
</comment>
<sequence length="988" mass="108846">MMFLKSKGSIQSDFEALFWFKKAAELGHPEAQFYIGDMYEHDTQLRKDLARAVHWYGKAARQGHRKAERRLLALIPQKLPCEQDDSFPPDDPDASNDRAPRFSGRRLLGDSAGKTGGKASSNPPSESDSNDSSSDSDESQARDSDEPNSGAGAIRVPHRRPSLVLGDLIGTSAIGFAYRIRYINMSCIAREIVISKSQFYRTTIQEEIGLLQRLRHPHLISFYEAQEQQERVYFIVEFADKGSLADVIQSETLLSWPTKFRLADEMARGLEYLHYKDVLHGHLRSTNVLLTKHMEVKLADYGLQALRSASADATETSSTPSSPALAHSNLRWMAPELLDNTSRHSTKSDIYALGMVMWEMAASCTEPFKDLTDNVTIMTHIKDGGRERLPGGTPNRYRAWVERCWEEDAGDRPEAGEILFSEDDLKIEDSRPDVNVERLPEGRSAKTGRTFEDAGGNVSSKDDSGVDNSQEDVSLDISPDVIAVKMPISDALELKSATVAPELSDTAMRAEANDVEAQFALAEIYDKGSITGVEQVDKKAVHWYSRAAENGHIHGQYHLALHYLVGRGVPESHNEALRWFQRAADQDDAASQYQIGAMYQAGLGVEKNAATAVAWYRKAAERGYAESQLHLGRMYLSGQDVEQSDVEAVKWLTKAASQGNPSGQFSLGLMYENGRGVKQSDVEAFEWFTKAAIQGNSGGQSSLGLMYENGRGVEQSDVEAVKWFTKAANQGSSDGQFSLGLMCLNGRGVKQSDVEAVKWFTKAASQGDPDGQFNLGVMYLTGRGAVQSDVKAAKWFTKAADQGNSDGQFSLGLMYESGRGVEQSDVDAVKWITMAARQGNPSGQNSLGLMYKNGRGVELSDIEAFKWFSKAASQGDPDGQLNLGLMYERGRGVEQSDAEAFEWFTKAAIQGNLDAQSSLGLMYKSGRGVEQSNVEAIKWFTKAAAQGSSLATLSLRVLYQKERGVEQSGNQKILFARNTKQRHVEASK</sequence>
<dbReference type="OrthoDB" id="4062651at2759"/>
<feature type="compositionally biased region" description="Low complexity" evidence="2">
    <location>
        <begin position="120"/>
        <end position="133"/>
    </location>
</feature>
<feature type="compositionally biased region" description="Acidic residues" evidence="2">
    <location>
        <begin position="82"/>
        <end position="94"/>
    </location>
</feature>
<dbReference type="Pfam" id="PF07714">
    <property type="entry name" value="PK_Tyr_Ser-Thr"/>
    <property type="match status" value="1"/>
</dbReference>
<dbReference type="PANTHER" id="PTHR11102:SF160">
    <property type="entry name" value="ERAD-ASSOCIATED E3 UBIQUITIN-PROTEIN LIGASE COMPONENT HRD3"/>
    <property type="match status" value="1"/>
</dbReference>
<dbReference type="PANTHER" id="PTHR11102">
    <property type="entry name" value="SEL-1-LIKE PROTEIN"/>
    <property type="match status" value="1"/>
</dbReference>
<dbReference type="Pfam" id="PF08238">
    <property type="entry name" value="Sel1"/>
    <property type="match status" value="14"/>
</dbReference>
<evidence type="ECO:0000313" key="4">
    <source>
        <dbReference type="EMBL" id="KAG0253798.1"/>
    </source>
</evidence>
<protein>
    <recommendedName>
        <fullName evidence="3">Protein kinase domain-containing protein</fullName>
    </recommendedName>
</protein>
<gene>
    <name evidence="4" type="ORF">DFQ27_007194</name>
</gene>
<dbReference type="InterPro" id="IPR011990">
    <property type="entry name" value="TPR-like_helical_dom_sf"/>
</dbReference>
<reference evidence="4" key="1">
    <citation type="journal article" date="2020" name="Fungal Divers.">
        <title>Resolving the Mortierellaceae phylogeny through synthesis of multi-gene phylogenetics and phylogenomics.</title>
        <authorList>
            <person name="Vandepol N."/>
            <person name="Liber J."/>
            <person name="Desiro A."/>
            <person name="Na H."/>
            <person name="Kennedy M."/>
            <person name="Barry K."/>
            <person name="Grigoriev I.V."/>
            <person name="Miller A.N."/>
            <person name="O'Donnell K."/>
            <person name="Stajich J.E."/>
            <person name="Bonito G."/>
        </authorList>
    </citation>
    <scope>NUCLEOTIDE SEQUENCE</scope>
    <source>
        <strain evidence="4">BC1065</strain>
    </source>
</reference>
<dbReference type="GO" id="GO:0005524">
    <property type="term" value="F:ATP binding"/>
    <property type="evidence" value="ECO:0007669"/>
    <property type="project" value="InterPro"/>
</dbReference>
<comment type="similarity">
    <text evidence="1">Belongs to the sel-1 family.</text>
</comment>
<evidence type="ECO:0000256" key="2">
    <source>
        <dbReference type="SAM" id="MobiDB-lite"/>
    </source>
</evidence>
<dbReference type="PROSITE" id="PS50011">
    <property type="entry name" value="PROTEIN_KINASE_DOM"/>
    <property type="match status" value="1"/>
</dbReference>
<feature type="region of interest" description="Disordered" evidence="2">
    <location>
        <begin position="80"/>
        <end position="155"/>
    </location>
</feature>
<dbReference type="EMBL" id="JAAAJB010000557">
    <property type="protein sequence ID" value="KAG0253798.1"/>
    <property type="molecule type" value="Genomic_DNA"/>
</dbReference>
<feature type="compositionally biased region" description="Basic and acidic residues" evidence="2">
    <location>
        <begin position="435"/>
        <end position="452"/>
    </location>
</feature>
<dbReference type="Gene3D" id="1.25.40.10">
    <property type="entry name" value="Tetratricopeptide repeat domain"/>
    <property type="match status" value="4"/>
</dbReference>
<dbReference type="SUPFAM" id="SSF81901">
    <property type="entry name" value="HCP-like"/>
    <property type="match status" value="3"/>
</dbReference>
<dbReference type="SMART" id="SM00671">
    <property type="entry name" value="SEL1"/>
    <property type="match status" value="14"/>
</dbReference>
<proteinExistence type="inferred from homology"/>
<evidence type="ECO:0000313" key="5">
    <source>
        <dbReference type="Proteomes" id="UP000807716"/>
    </source>
</evidence>
<keyword evidence="5" id="KW-1185">Reference proteome</keyword>
<name>A0A9P6PTJ7_9FUNG</name>
<evidence type="ECO:0000256" key="1">
    <source>
        <dbReference type="ARBA" id="ARBA00038101"/>
    </source>
</evidence>
<dbReference type="InterPro" id="IPR000719">
    <property type="entry name" value="Prot_kinase_dom"/>
</dbReference>
<dbReference type="Gene3D" id="1.10.510.10">
    <property type="entry name" value="Transferase(Phosphotransferase) domain 1"/>
    <property type="match status" value="1"/>
</dbReference>
<organism evidence="4 5">
    <name type="scientific">Actinomortierella ambigua</name>
    <dbReference type="NCBI Taxonomy" id="1343610"/>
    <lineage>
        <taxon>Eukaryota</taxon>
        <taxon>Fungi</taxon>
        <taxon>Fungi incertae sedis</taxon>
        <taxon>Mucoromycota</taxon>
        <taxon>Mortierellomycotina</taxon>
        <taxon>Mortierellomycetes</taxon>
        <taxon>Mortierellales</taxon>
        <taxon>Mortierellaceae</taxon>
        <taxon>Actinomortierella</taxon>
    </lineage>
</organism>